<dbReference type="Pfam" id="PF14330">
    <property type="entry name" value="DUF4387"/>
    <property type="match status" value="1"/>
</dbReference>
<keyword evidence="3" id="KW-1185">Reference proteome</keyword>
<evidence type="ECO:0000313" key="2">
    <source>
        <dbReference type="EMBL" id="GAA4338382.1"/>
    </source>
</evidence>
<protein>
    <recommendedName>
        <fullName evidence="1">DUF4387 domain-containing protein</fullName>
    </recommendedName>
</protein>
<feature type="domain" description="DUF4387" evidence="1">
    <location>
        <begin position="5"/>
        <end position="92"/>
    </location>
</feature>
<organism evidence="2 3">
    <name type="scientific">Pigmentiphaga soli</name>
    <dbReference type="NCBI Taxonomy" id="1007095"/>
    <lineage>
        <taxon>Bacteria</taxon>
        <taxon>Pseudomonadati</taxon>
        <taxon>Pseudomonadota</taxon>
        <taxon>Betaproteobacteria</taxon>
        <taxon>Burkholderiales</taxon>
        <taxon>Alcaligenaceae</taxon>
        <taxon>Pigmentiphaga</taxon>
    </lineage>
</organism>
<dbReference type="EMBL" id="BAABFO010000019">
    <property type="protein sequence ID" value="GAA4338382.1"/>
    <property type="molecule type" value="Genomic_DNA"/>
</dbReference>
<evidence type="ECO:0000259" key="1">
    <source>
        <dbReference type="Pfam" id="PF14330"/>
    </source>
</evidence>
<comment type="caution">
    <text evidence="2">The sequence shown here is derived from an EMBL/GenBank/DDBJ whole genome shotgun (WGS) entry which is preliminary data.</text>
</comment>
<proteinExistence type="predicted"/>
<sequence>MSRQAAYAIRSKNAGPFWLTIDIFCDDAATYRRMCDEPRLGAGAIADLLKADAGSVKIFRIEALNVIKISLPRPVVQGAVADRDMHGAQWAYLLQEKLETER</sequence>
<dbReference type="InterPro" id="IPR025496">
    <property type="entry name" value="DUF4387"/>
</dbReference>
<evidence type="ECO:0000313" key="3">
    <source>
        <dbReference type="Proteomes" id="UP001501671"/>
    </source>
</evidence>
<name>A0ABP8HEU4_9BURK</name>
<accession>A0ABP8HEU4</accession>
<reference evidence="3" key="1">
    <citation type="journal article" date="2019" name="Int. J. Syst. Evol. Microbiol.">
        <title>The Global Catalogue of Microorganisms (GCM) 10K type strain sequencing project: providing services to taxonomists for standard genome sequencing and annotation.</title>
        <authorList>
            <consortium name="The Broad Institute Genomics Platform"/>
            <consortium name="The Broad Institute Genome Sequencing Center for Infectious Disease"/>
            <person name="Wu L."/>
            <person name="Ma J."/>
        </authorList>
    </citation>
    <scope>NUCLEOTIDE SEQUENCE [LARGE SCALE GENOMIC DNA]</scope>
    <source>
        <strain evidence="3">JCM 17666</strain>
    </source>
</reference>
<gene>
    <name evidence="2" type="ORF">GCM10023144_35360</name>
</gene>
<dbReference type="Proteomes" id="UP001501671">
    <property type="component" value="Unassembled WGS sequence"/>
</dbReference>
<dbReference type="RefSeq" id="WP_345251202.1">
    <property type="nucleotide sequence ID" value="NZ_BAABFO010000019.1"/>
</dbReference>